<name>A0ACB1B7B5_MELEN</name>
<protein>
    <submittedName>
        <fullName evidence="1">Uncharacterized protein</fullName>
    </submittedName>
</protein>
<gene>
    <name evidence="1" type="ORF">MENTE1834_LOCUS47752</name>
</gene>
<comment type="caution">
    <text evidence="1">The sequence shown here is derived from an EMBL/GenBank/DDBJ whole genome shotgun (WGS) entry which is preliminary data.</text>
</comment>
<keyword evidence="2" id="KW-1185">Reference proteome</keyword>
<organism evidence="1 2">
    <name type="scientific">Meloidogyne enterolobii</name>
    <name type="common">Root-knot nematode worm</name>
    <name type="synonym">Meloidogyne mayaguensis</name>
    <dbReference type="NCBI Taxonomy" id="390850"/>
    <lineage>
        <taxon>Eukaryota</taxon>
        <taxon>Metazoa</taxon>
        <taxon>Ecdysozoa</taxon>
        <taxon>Nematoda</taxon>
        <taxon>Chromadorea</taxon>
        <taxon>Rhabditida</taxon>
        <taxon>Tylenchina</taxon>
        <taxon>Tylenchomorpha</taxon>
        <taxon>Tylenchoidea</taxon>
        <taxon>Meloidogynidae</taxon>
        <taxon>Meloidogyninae</taxon>
        <taxon>Meloidogyne</taxon>
    </lineage>
</organism>
<accession>A0ACB1B7B5</accession>
<evidence type="ECO:0000313" key="2">
    <source>
        <dbReference type="Proteomes" id="UP001497535"/>
    </source>
</evidence>
<proteinExistence type="predicted"/>
<reference evidence="1" key="1">
    <citation type="submission" date="2023-11" db="EMBL/GenBank/DDBJ databases">
        <authorList>
            <person name="Poullet M."/>
        </authorList>
    </citation>
    <scope>NUCLEOTIDE SEQUENCE</scope>
    <source>
        <strain evidence="1">E1834</strain>
    </source>
</reference>
<evidence type="ECO:0000313" key="1">
    <source>
        <dbReference type="EMBL" id="CAK5124356.1"/>
    </source>
</evidence>
<dbReference type="Proteomes" id="UP001497535">
    <property type="component" value="Unassembled WGS sequence"/>
</dbReference>
<dbReference type="EMBL" id="CAVMJV010000200">
    <property type="protein sequence ID" value="CAK5124356.1"/>
    <property type="molecule type" value="Genomic_DNA"/>
</dbReference>
<sequence length="209" mass="23885">MDEDNEDAKFGEEDIDTILERRAQTIKLEPGVKGSTFAKASFTLSHNRDDIDISDPDFWSKWAKKANIDVGALHGDFSSKHLIVHEPRARKKRFEEDNFKGNSESADDTISDDDDRHVKGSSRIAENVKSRSVRKKRRATGMASAGAEDDYKYPFNEDDTHIQGDEVRQRHKASASNRHPELACTIVQLKKVSSTNNLFTKYMELRFYF</sequence>